<protein>
    <submittedName>
        <fullName evidence="2">Uncharacterized protein</fullName>
    </submittedName>
</protein>
<dbReference type="PANTHER" id="PTHR34130">
    <property type="entry name" value="OS08G0243800 PROTEIN"/>
    <property type="match status" value="1"/>
</dbReference>
<accession>A0A5N6Q853</accession>
<feature type="compositionally biased region" description="Basic and acidic residues" evidence="1">
    <location>
        <begin position="1"/>
        <end position="10"/>
    </location>
</feature>
<evidence type="ECO:0000256" key="1">
    <source>
        <dbReference type="SAM" id="MobiDB-lite"/>
    </source>
</evidence>
<dbReference type="Proteomes" id="UP000326396">
    <property type="component" value="Linkage Group LG1"/>
</dbReference>
<dbReference type="AlphaFoldDB" id="A0A5N6Q853"/>
<organism evidence="2 3">
    <name type="scientific">Mikania micrantha</name>
    <name type="common">bitter vine</name>
    <dbReference type="NCBI Taxonomy" id="192012"/>
    <lineage>
        <taxon>Eukaryota</taxon>
        <taxon>Viridiplantae</taxon>
        <taxon>Streptophyta</taxon>
        <taxon>Embryophyta</taxon>
        <taxon>Tracheophyta</taxon>
        <taxon>Spermatophyta</taxon>
        <taxon>Magnoliopsida</taxon>
        <taxon>eudicotyledons</taxon>
        <taxon>Gunneridae</taxon>
        <taxon>Pentapetalae</taxon>
        <taxon>asterids</taxon>
        <taxon>campanulids</taxon>
        <taxon>Asterales</taxon>
        <taxon>Asteraceae</taxon>
        <taxon>Asteroideae</taxon>
        <taxon>Heliantheae alliance</taxon>
        <taxon>Eupatorieae</taxon>
        <taxon>Mikania</taxon>
    </lineage>
</organism>
<proteinExistence type="predicted"/>
<reference evidence="2 3" key="1">
    <citation type="submission" date="2019-05" db="EMBL/GenBank/DDBJ databases">
        <title>Mikania micrantha, genome provides insights into the molecular mechanism of rapid growth.</title>
        <authorList>
            <person name="Liu B."/>
        </authorList>
    </citation>
    <scope>NUCLEOTIDE SEQUENCE [LARGE SCALE GENOMIC DNA]</scope>
    <source>
        <strain evidence="2">NLD-2019</strain>
        <tissue evidence="2">Leaf</tissue>
    </source>
</reference>
<comment type="caution">
    <text evidence="2">The sequence shown here is derived from an EMBL/GenBank/DDBJ whole genome shotgun (WGS) entry which is preliminary data.</text>
</comment>
<dbReference type="OrthoDB" id="1576948at2759"/>
<sequence length="188" mass="21371">MEEYKDHEDADTLSLTDLQMDEDTTGRSEEVKSTFYQDFFGFSIPNQNSVDSPGVKQSIHDDNVNRNPAAAKMEETNPMFRSNSGSFRYMRFKIGSSADQWRSRSLSVMASKSKSRWQVFMSGFGSGRFPTKMDLIDIKTRQLRSQSMTKVPQDVVDHGDGDGPKLCRKKIWWRLVDVLRCGGTGGYV</sequence>
<name>A0A5N6Q853_9ASTR</name>
<keyword evidence="3" id="KW-1185">Reference proteome</keyword>
<dbReference type="EMBL" id="SZYD01000001">
    <property type="protein sequence ID" value="KAD7480041.1"/>
    <property type="molecule type" value="Genomic_DNA"/>
</dbReference>
<gene>
    <name evidence="2" type="ORF">E3N88_03177</name>
</gene>
<evidence type="ECO:0000313" key="3">
    <source>
        <dbReference type="Proteomes" id="UP000326396"/>
    </source>
</evidence>
<evidence type="ECO:0000313" key="2">
    <source>
        <dbReference type="EMBL" id="KAD7480041.1"/>
    </source>
</evidence>
<feature type="region of interest" description="Disordered" evidence="1">
    <location>
        <begin position="1"/>
        <end position="27"/>
    </location>
</feature>
<dbReference type="PANTHER" id="PTHR34130:SF5">
    <property type="entry name" value="OS08G0243800 PROTEIN"/>
    <property type="match status" value="1"/>
</dbReference>